<evidence type="ECO:0000256" key="5">
    <source>
        <dbReference type="ARBA" id="ARBA00022617"/>
    </source>
</evidence>
<feature type="transmembrane region" description="Helical" evidence="13">
    <location>
        <begin position="7"/>
        <end position="29"/>
    </location>
</feature>
<evidence type="ECO:0000256" key="3">
    <source>
        <dbReference type="ARBA" id="ARBA00022448"/>
    </source>
</evidence>
<dbReference type="EMBL" id="NRRE01000028">
    <property type="protein sequence ID" value="MBK1698659.1"/>
    <property type="molecule type" value="Genomic_DNA"/>
</dbReference>
<evidence type="ECO:0000256" key="12">
    <source>
        <dbReference type="ARBA" id="ARBA00037975"/>
    </source>
</evidence>
<sequence length="173" mass="18671">MIKDTAAGYGLISKAFHWGMALLIGWQILKFGDRIAEGEHWVGQVLVPWHVSIGVLLLALIVLRTFWTISQRRNRPPQNGTTGIFATAGHGLLYVLLILQPITGILVMLGGGYGLDAFGVQLIAEGDKIGWAASLGSLHSPLAWGLSALVVGHITMALVHQFVVRDGTLKRMA</sequence>
<keyword evidence="16" id="KW-1185">Reference proteome</keyword>
<keyword evidence="4" id="KW-1003">Cell membrane</keyword>
<dbReference type="GO" id="GO:0005886">
    <property type="term" value="C:plasma membrane"/>
    <property type="evidence" value="ECO:0007669"/>
    <property type="project" value="UniProtKB-SubCell"/>
</dbReference>
<dbReference type="InterPro" id="IPR011577">
    <property type="entry name" value="Cyt_b561_bac/Ni-Hgenase"/>
</dbReference>
<evidence type="ECO:0000256" key="10">
    <source>
        <dbReference type="ARBA" id="ARBA00023004"/>
    </source>
</evidence>
<evidence type="ECO:0000256" key="11">
    <source>
        <dbReference type="ARBA" id="ARBA00023136"/>
    </source>
</evidence>
<evidence type="ECO:0000256" key="13">
    <source>
        <dbReference type="SAM" id="Phobius"/>
    </source>
</evidence>
<feature type="transmembrane region" description="Helical" evidence="13">
    <location>
        <begin position="91"/>
        <end position="113"/>
    </location>
</feature>
<evidence type="ECO:0000313" key="15">
    <source>
        <dbReference type="EMBL" id="MBK1698659.1"/>
    </source>
</evidence>
<dbReference type="PANTHER" id="PTHR30529">
    <property type="entry name" value="CYTOCHROME B561"/>
    <property type="match status" value="1"/>
</dbReference>
<keyword evidence="5" id="KW-0349">Heme</keyword>
<evidence type="ECO:0000256" key="2">
    <source>
        <dbReference type="ARBA" id="ARBA00004651"/>
    </source>
</evidence>
<dbReference type="GO" id="GO:0020037">
    <property type="term" value="F:heme binding"/>
    <property type="evidence" value="ECO:0007669"/>
    <property type="project" value="TreeGrafter"/>
</dbReference>
<feature type="transmembrane region" description="Helical" evidence="13">
    <location>
        <begin position="142"/>
        <end position="164"/>
    </location>
</feature>
<keyword evidence="6 13" id="KW-0812">Transmembrane</keyword>
<keyword evidence="7" id="KW-0479">Metal-binding</keyword>
<dbReference type="GO" id="GO:0046872">
    <property type="term" value="F:metal ion binding"/>
    <property type="evidence" value="ECO:0007669"/>
    <property type="project" value="UniProtKB-KW"/>
</dbReference>
<proteinExistence type="inferred from homology"/>
<evidence type="ECO:0000256" key="8">
    <source>
        <dbReference type="ARBA" id="ARBA00022982"/>
    </source>
</evidence>
<reference evidence="15" key="2">
    <citation type="journal article" date="2020" name="Microorganisms">
        <title>Osmotic Adaptation and Compatible Solute Biosynthesis of Phototrophic Bacteria as Revealed from Genome Analyses.</title>
        <authorList>
            <person name="Imhoff J.F."/>
            <person name="Rahn T."/>
            <person name="Kunzel S."/>
            <person name="Keller A."/>
            <person name="Neulinger S.C."/>
        </authorList>
    </citation>
    <scope>NUCLEOTIDE SEQUENCE</scope>
    <source>
        <strain evidence="15">DSM 9154</strain>
    </source>
</reference>
<dbReference type="PANTHER" id="PTHR30529:SF1">
    <property type="entry name" value="CYTOCHROME B561 HOMOLOG 2"/>
    <property type="match status" value="1"/>
</dbReference>
<evidence type="ECO:0000313" key="16">
    <source>
        <dbReference type="Proteomes" id="UP000778970"/>
    </source>
</evidence>
<evidence type="ECO:0000256" key="7">
    <source>
        <dbReference type="ARBA" id="ARBA00022723"/>
    </source>
</evidence>
<dbReference type="Proteomes" id="UP000778970">
    <property type="component" value="Unassembled WGS sequence"/>
</dbReference>
<dbReference type="GO" id="GO:0022904">
    <property type="term" value="P:respiratory electron transport chain"/>
    <property type="evidence" value="ECO:0007669"/>
    <property type="project" value="InterPro"/>
</dbReference>
<dbReference type="AlphaFoldDB" id="A0A934QL17"/>
<dbReference type="SUPFAM" id="SSF81342">
    <property type="entry name" value="Transmembrane di-heme cytochromes"/>
    <property type="match status" value="1"/>
</dbReference>
<dbReference type="InterPro" id="IPR052168">
    <property type="entry name" value="Cytochrome_b561_oxidase"/>
</dbReference>
<reference evidence="15" key="1">
    <citation type="submission" date="2017-08" db="EMBL/GenBank/DDBJ databases">
        <authorList>
            <person name="Imhoff J.F."/>
            <person name="Rahn T."/>
            <person name="Kuenzel S."/>
            <person name="Neulinger S.C."/>
        </authorList>
    </citation>
    <scope>NUCLEOTIDE SEQUENCE</scope>
    <source>
        <strain evidence="15">DSM 9154</strain>
    </source>
</reference>
<evidence type="ECO:0000256" key="4">
    <source>
        <dbReference type="ARBA" id="ARBA00022475"/>
    </source>
</evidence>
<evidence type="ECO:0000259" key="14">
    <source>
        <dbReference type="Pfam" id="PF01292"/>
    </source>
</evidence>
<comment type="caution">
    <text evidence="15">The sequence shown here is derived from an EMBL/GenBank/DDBJ whole genome shotgun (WGS) entry which is preliminary data.</text>
</comment>
<feature type="transmembrane region" description="Helical" evidence="13">
    <location>
        <begin position="49"/>
        <end position="70"/>
    </location>
</feature>
<gene>
    <name evidence="15" type="ORF">CKO21_15535</name>
</gene>
<evidence type="ECO:0000256" key="9">
    <source>
        <dbReference type="ARBA" id="ARBA00022989"/>
    </source>
</evidence>
<keyword evidence="10" id="KW-0408">Iron</keyword>
<protein>
    <submittedName>
        <fullName evidence="15">Cytochrome b</fullName>
    </submittedName>
</protein>
<dbReference type="RefSeq" id="WP_027289632.1">
    <property type="nucleotide sequence ID" value="NZ_NRRE01000028.1"/>
</dbReference>
<dbReference type="GO" id="GO:0009055">
    <property type="term" value="F:electron transfer activity"/>
    <property type="evidence" value="ECO:0007669"/>
    <property type="project" value="InterPro"/>
</dbReference>
<comment type="subcellular location">
    <subcellularLocation>
        <location evidence="2">Cell membrane</location>
        <topology evidence="2">Multi-pass membrane protein</topology>
    </subcellularLocation>
</comment>
<name>A0A934QL17_9PROT</name>
<dbReference type="InterPro" id="IPR016174">
    <property type="entry name" value="Di-haem_cyt_TM"/>
</dbReference>
<comment type="similarity">
    <text evidence="12">Belongs to the cytochrome b561 family.</text>
</comment>
<comment type="cofactor">
    <cofactor evidence="1">
        <name>heme b</name>
        <dbReference type="ChEBI" id="CHEBI:60344"/>
    </cofactor>
</comment>
<keyword evidence="9 13" id="KW-1133">Transmembrane helix</keyword>
<dbReference type="Pfam" id="PF01292">
    <property type="entry name" value="Ni_hydr_CYTB"/>
    <property type="match status" value="1"/>
</dbReference>
<evidence type="ECO:0000256" key="6">
    <source>
        <dbReference type="ARBA" id="ARBA00022692"/>
    </source>
</evidence>
<evidence type="ECO:0000256" key="1">
    <source>
        <dbReference type="ARBA" id="ARBA00001970"/>
    </source>
</evidence>
<feature type="domain" description="Cytochrome b561 bacterial/Ni-hydrogenase" evidence="14">
    <location>
        <begin position="9"/>
        <end position="172"/>
    </location>
</feature>
<accession>A0A934QL17</accession>
<organism evidence="15 16">
    <name type="scientific">Rhodovibrio salinarum</name>
    <dbReference type="NCBI Taxonomy" id="1087"/>
    <lineage>
        <taxon>Bacteria</taxon>
        <taxon>Pseudomonadati</taxon>
        <taxon>Pseudomonadota</taxon>
        <taxon>Alphaproteobacteria</taxon>
        <taxon>Rhodospirillales</taxon>
        <taxon>Rhodovibrionaceae</taxon>
        <taxon>Rhodovibrio</taxon>
    </lineage>
</organism>
<keyword evidence="11 13" id="KW-0472">Membrane</keyword>
<keyword evidence="3" id="KW-0813">Transport</keyword>
<keyword evidence="8" id="KW-0249">Electron transport</keyword>